<sequence length="63" mass="7281">MKLEEAGFDDEEETLVDDMDVELEDVEEDVEEDEEDMDFEDDDETDPAAEALASLEDEDDFEE</sequence>
<proteinExistence type="predicted"/>
<accession>A0A2H0BI16</accession>
<evidence type="ECO:0000313" key="3">
    <source>
        <dbReference type="Proteomes" id="UP000228495"/>
    </source>
</evidence>
<dbReference type="Proteomes" id="UP000228495">
    <property type="component" value="Unassembled WGS sequence"/>
</dbReference>
<organism evidence="2 3">
    <name type="scientific">candidate division WWE3 bacterium CG22_combo_CG10-13_8_21_14_all_39_12</name>
    <dbReference type="NCBI Taxonomy" id="1975094"/>
    <lineage>
        <taxon>Bacteria</taxon>
        <taxon>Katanobacteria</taxon>
    </lineage>
</organism>
<feature type="region of interest" description="Disordered" evidence="1">
    <location>
        <begin position="1"/>
        <end position="63"/>
    </location>
</feature>
<feature type="compositionally biased region" description="Acidic residues" evidence="1">
    <location>
        <begin position="1"/>
        <end position="47"/>
    </location>
</feature>
<dbReference type="EMBL" id="PCSU01000028">
    <property type="protein sequence ID" value="PIP56658.1"/>
    <property type="molecule type" value="Genomic_DNA"/>
</dbReference>
<gene>
    <name evidence="2" type="ORF">COX05_01885</name>
</gene>
<evidence type="ECO:0000313" key="2">
    <source>
        <dbReference type="EMBL" id="PIP56658.1"/>
    </source>
</evidence>
<reference evidence="2 3" key="1">
    <citation type="submission" date="2017-09" db="EMBL/GenBank/DDBJ databases">
        <title>Depth-based differentiation of microbial function through sediment-hosted aquifers and enrichment of novel symbionts in the deep terrestrial subsurface.</title>
        <authorList>
            <person name="Probst A.J."/>
            <person name="Ladd B."/>
            <person name="Jarett J.K."/>
            <person name="Geller-Mcgrath D.E."/>
            <person name="Sieber C.M."/>
            <person name="Emerson J.B."/>
            <person name="Anantharaman K."/>
            <person name="Thomas B.C."/>
            <person name="Malmstrom R."/>
            <person name="Stieglmeier M."/>
            <person name="Klingl A."/>
            <person name="Woyke T."/>
            <person name="Ryan C.M."/>
            <person name="Banfield J.F."/>
        </authorList>
    </citation>
    <scope>NUCLEOTIDE SEQUENCE [LARGE SCALE GENOMIC DNA]</scope>
    <source>
        <strain evidence="2">CG22_combo_CG10-13_8_21_14_all_39_12</strain>
    </source>
</reference>
<protein>
    <submittedName>
        <fullName evidence="2">Uncharacterized protein</fullName>
    </submittedName>
</protein>
<dbReference type="AlphaFoldDB" id="A0A2H0BI16"/>
<comment type="caution">
    <text evidence="2">The sequence shown here is derived from an EMBL/GenBank/DDBJ whole genome shotgun (WGS) entry which is preliminary data.</text>
</comment>
<evidence type="ECO:0000256" key="1">
    <source>
        <dbReference type="SAM" id="MobiDB-lite"/>
    </source>
</evidence>
<name>A0A2H0BI16_UNCKA</name>